<evidence type="ECO:0000313" key="3">
    <source>
        <dbReference type="Proteomes" id="UP000585836"/>
    </source>
</evidence>
<name>A0A7W9UPZ9_9ACTN</name>
<dbReference type="AlphaFoldDB" id="A0A7W9UPZ9"/>
<evidence type="ECO:0000256" key="1">
    <source>
        <dbReference type="SAM" id="SignalP"/>
    </source>
</evidence>
<organism evidence="2 3">
    <name type="scientific">Streptomyces echinatus</name>
    <dbReference type="NCBI Taxonomy" id="67293"/>
    <lineage>
        <taxon>Bacteria</taxon>
        <taxon>Bacillati</taxon>
        <taxon>Actinomycetota</taxon>
        <taxon>Actinomycetes</taxon>
        <taxon>Kitasatosporales</taxon>
        <taxon>Streptomycetaceae</taxon>
        <taxon>Streptomyces</taxon>
    </lineage>
</organism>
<dbReference type="RefSeq" id="WP_225817350.1">
    <property type="nucleotide sequence ID" value="NZ_JACHJK010000003.1"/>
</dbReference>
<proteinExistence type="predicted"/>
<reference evidence="2 3" key="1">
    <citation type="submission" date="2020-08" db="EMBL/GenBank/DDBJ databases">
        <title>Genomic Encyclopedia of Type Strains, Phase III (KMG-III): the genomes of soil and plant-associated and newly described type strains.</title>
        <authorList>
            <person name="Whitman W."/>
        </authorList>
    </citation>
    <scope>NUCLEOTIDE SEQUENCE [LARGE SCALE GENOMIC DNA]</scope>
    <source>
        <strain evidence="2 3">CECT 3313</strain>
    </source>
</reference>
<evidence type="ECO:0008006" key="4">
    <source>
        <dbReference type="Google" id="ProtNLM"/>
    </source>
</evidence>
<sequence>MAKRMVSVLAAAVALVGVFGGSAVAETGEGSGEAQAVKSCANVKLSGSLPAPPAGMAVQQQVTIGDDCKPELGPVRYVPAGTAAKAGKGARTGAAAAGAHQLRTWNEMFDCCNIRMTGLYTTATWDTASDHVVNAATQARQEWNREPWNAGWSLLSSSKKDDCTADCAVVNSEAHASFTYAGIFDPFGTVYANTHHSSVRIDAGSGAVCRFDVELKQTFIGWNWRRGCE</sequence>
<evidence type="ECO:0000313" key="2">
    <source>
        <dbReference type="EMBL" id="MBB5926882.1"/>
    </source>
</evidence>
<feature type="chain" id="PRO_5030607508" description="Secreted protein" evidence="1">
    <location>
        <begin position="26"/>
        <end position="229"/>
    </location>
</feature>
<dbReference type="EMBL" id="JACHJK010000003">
    <property type="protein sequence ID" value="MBB5926882.1"/>
    <property type="molecule type" value="Genomic_DNA"/>
</dbReference>
<feature type="signal peptide" evidence="1">
    <location>
        <begin position="1"/>
        <end position="25"/>
    </location>
</feature>
<protein>
    <recommendedName>
        <fullName evidence="4">Secreted protein</fullName>
    </recommendedName>
</protein>
<keyword evidence="1" id="KW-0732">Signal</keyword>
<dbReference type="Proteomes" id="UP000585836">
    <property type="component" value="Unassembled WGS sequence"/>
</dbReference>
<gene>
    <name evidence="2" type="ORF">FHS34_002338</name>
</gene>
<keyword evidence="3" id="KW-1185">Reference proteome</keyword>
<comment type="caution">
    <text evidence="2">The sequence shown here is derived from an EMBL/GenBank/DDBJ whole genome shotgun (WGS) entry which is preliminary data.</text>
</comment>
<accession>A0A7W9UPZ9</accession>